<name>A0ABN8NPM4_9CNID</name>
<dbReference type="Gene3D" id="1.25.40.10">
    <property type="entry name" value="Tetratricopeptide repeat domain"/>
    <property type="match status" value="1"/>
</dbReference>
<organism evidence="1 2">
    <name type="scientific">Porites lobata</name>
    <dbReference type="NCBI Taxonomy" id="104759"/>
    <lineage>
        <taxon>Eukaryota</taxon>
        <taxon>Metazoa</taxon>
        <taxon>Cnidaria</taxon>
        <taxon>Anthozoa</taxon>
        <taxon>Hexacorallia</taxon>
        <taxon>Scleractinia</taxon>
        <taxon>Fungiina</taxon>
        <taxon>Poritidae</taxon>
        <taxon>Porites</taxon>
    </lineage>
</organism>
<reference evidence="1 2" key="1">
    <citation type="submission" date="2022-05" db="EMBL/GenBank/DDBJ databases">
        <authorList>
            <consortium name="Genoscope - CEA"/>
            <person name="William W."/>
        </authorList>
    </citation>
    <scope>NUCLEOTIDE SEQUENCE [LARGE SCALE GENOMIC DNA]</scope>
</reference>
<dbReference type="InterPro" id="IPR010323">
    <property type="entry name" value="DUF924"/>
</dbReference>
<evidence type="ECO:0000313" key="1">
    <source>
        <dbReference type="EMBL" id="CAH3117295.1"/>
    </source>
</evidence>
<evidence type="ECO:0008006" key="3">
    <source>
        <dbReference type="Google" id="ProtNLM"/>
    </source>
</evidence>
<protein>
    <recommendedName>
        <fullName evidence="3">DUF924 domain-containing protein</fullName>
    </recommendedName>
</protein>
<dbReference type="InterPro" id="IPR011990">
    <property type="entry name" value="TPR-like_helical_dom_sf"/>
</dbReference>
<evidence type="ECO:0000313" key="2">
    <source>
        <dbReference type="Proteomes" id="UP001159405"/>
    </source>
</evidence>
<proteinExistence type="predicted"/>
<comment type="caution">
    <text evidence="1">The sequence shown here is derived from an EMBL/GenBank/DDBJ whole genome shotgun (WGS) entry which is preliminary data.</text>
</comment>
<gene>
    <name evidence="1" type="ORF">PLOB_00025408</name>
</gene>
<dbReference type="Pfam" id="PF06041">
    <property type="entry name" value="DUF924"/>
    <property type="match status" value="2"/>
</dbReference>
<dbReference type="Proteomes" id="UP001159405">
    <property type="component" value="Unassembled WGS sequence"/>
</dbReference>
<keyword evidence="2" id="KW-1185">Reference proteome</keyword>
<dbReference type="Gene3D" id="1.20.58.320">
    <property type="entry name" value="TPR-like"/>
    <property type="match status" value="1"/>
</dbReference>
<dbReference type="SUPFAM" id="SSF48452">
    <property type="entry name" value="TPR-like"/>
    <property type="match status" value="2"/>
</dbReference>
<dbReference type="EMBL" id="CALNXK010000030">
    <property type="protein sequence ID" value="CAH3117295.1"/>
    <property type="molecule type" value="Genomic_DNA"/>
</dbReference>
<sequence length="288" mass="33543">MSYKEANDVLNYWFGAGDPSKRPKWFGGGEETTEEIRNKFGALVEKARNDELAHWENDPKATLALILLQDQFMRSLYKGRPEFTCKDPYCVKLARKFMQRESHDHLKFSAAGRAFLYLPFEHSEDRECQRRVARNGGLCRQNSGRTEEGGRRARLIVRPLSPPGLLKIRLTSLVSPFLSLLQSLTFLCASTLSDRLEKATVSYVQKCFLFFFNFSIIELSVKLYAQLEEDTKGTDHETYGKQWYTFACLHKEVVDQFGRFPQRNKVLGRENTPEEEDWLNNMPDRFKW</sequence>
<accession>A0ABN8NPM4</accession>